<accession>A0A7H0I1R9</accession>
<keyword evidence="2" id="KW-0812">Transmembrane</keyword>
<evidence type="ECO:0000256" key="1">
    <source>
        <dbReference type="SAM" id="MobiDB-lite"/>
    </source>
</evidence>
<keyword evidence="2" id="KW-0472">Membrane</keyword>
<evidence type="ECO:0000256" key="2">
    <source>
        <dbReference type="SAM" id="Phobius"/>
    </source>
</evidence>
<evidence type="ECO:0000313" key="4">
    <source>
        <dbReference type="Proteomes" id="UP000516230"/>
    </source>
</evidence>
<dbReference type="Proteomes" id="UP000516230">
    <property type="component" value="Chromosome"/>
</dbReference>
<name>A0A7H0I1R9_9ACTN</name>
<dbReference type="AlphaFoldDB" id="A0A7H0I1R9"/>
<sequence>MDRHHVTTTRRGSGTADDPAWTGWIYAALGALAAAHLLSGLVGAGGSAVAPLPGLVGVLCFPLLAVAAFRRSRRHH</sequence>
<dbReference type="KEGG" id="sgj:IAG43_29975"/>
<reference evidence="3 4" key="1">
    <citation type="submission" date="2020-08" db="EMBL/GenBank/DDBJ databases">
        <title>A novel species.</title>
        <authorList>
            <person name="Gao J."/>
        </authorList>
    </citation>
    <scope>NUCLEOTIDE SEQUENCE [LARGE SCALE GENOMIC DNA]</scope>
    <source>
        <strain evidence="3 4">CRPJ-33</strain>
    </source>
</reference>
<keyword evidence="2" id="KW-1133">Transmembrane helix</keyword>
<feature type="transmembrane region" description="Helical" evidence="2">
    <location>
        <begin position="21"/>
        <end position="42"/>
    </location>
</feature>
<organism evidence="3 4">
    <name type="scientific">Streptomyces genisteinicus</name>
    <dbReference type="NCBI Taxonomy" id="2768068"/>
    <lineage>
        <taxon>Bacteria</taxon>
        <taxon>Bacillati</taxon>
        <taxon>Actinomycetota</taxon>
        <taxon>Actinomycetes</taxon>
        <taxon>Kitasatosporales</taxon>
        <taxon>Streptomycetaceae</taxon>
        <taxon>Streptomyces</taxon>
    </lineage>
</organism>
<gene>
    <name evidence="3" type="ORF">IAG43_29975</name>
</gene>
<evidence type="ECO:0000313" key="3">
    <source>
        <dbReference type="EMBL" id="QNP66735.1"/>
    </source>
</evidence>
<protein>
    <submittedName>
        <fullName evidence="3">Uncharacterized protein</fullName>
    </submittedName>
</protein>
<proteinExistence type="predicted"/>
<keyword evidence="4" id="KW-1185">Reference proteome</keyword>
<feature type="region of interest" description="Disordered" evidence="1">
    <location>
        <begin position="1"/>
        <end position="20"/>
    </location>
</feature>
<dbReference type="RefSeq" id="WP_187743791.1">
    <property type="nucleotide sequence ID" value="NZ_CP060825.1"/>
</dbReference>
<dbReference type="EMBL" id="CP060825">
    <property type="protein sequence ID" value="QNP66735.1"/>
    <property type="molecule type" value="Genomic_DNA"/>
</dbReference>
<feature type="transmembrane region" description="Helical" evidence="2">
    <location>
        <begin position="48"/>
        <end position="69"/>
    </location>
</feature>